<evidence type="ECO:0000256" key="1">
    <source>
        <dbReference type="ARBA" id="ARBA00004651"/>
    </source>
</evidence>
<comment type="similarity">
    <text evidence="2">Belongs to the bacterial diacylglycerol kinase family.</text>
</comment>
<feature type="binding site" evidence="18">
    <location>
        <position position="72"/>
    </location>
    <ligand>
        <name>a divalent metal cation</name>
        <dbReference type="ChEBI" id="CHEBI:60240"/>
    </ligand>
</feature>
<evidence type="ECO:0000256" key="8">
    <source>
        <dbReference type="ARBA" id="ARBA00022777"/>
    </source>
</evidence>
<dbReference type="OrthoDB" id="9789934at2"/>
<feature type="binding site" evidence="17">
    <location>
        <position position="72"/>
    </location>
    <ligand>
        <name>ATP</name>
        <dbReference type="ChEBI" id="CHEBI:30616"/>
    </ligand>
</feature>
<evidence type="ECO:0000256" key="16">
    <source>
        <dbReference type="PIRSR" id="PIRSR600829-2"/>
    </source>
</evidence>
<keyword evidence="9 17" id="KW-0067">ATP-binding</keyword>
<dbReference type="AlphaFoldDB" id="A0A1W1YZS2"/>
<dbReference type="PANTHER" id="PTHR34299">
    <property type="entry name" value="DIACYLGLYCEROL KINASE"/>
    <property type="match status" value="1"/>
</dbReference>
<evidence type="ECO:0000256" key="12">
    <source>
        <dbReference type="ARBA" id="ARBA00023136"/>
    </source>
</evidence>
<dbReference type="CDD" id="cd14265">
    <property type="entry name" value="UDPK_IM_like"/>
    <property type="match status" value="1"/>
</dbReference>
<gene>
    <name evidence="20" type="ORF">SAMN02745168_0818</name>
</gene>
<dbReference type="STRING" id="1122930.SAMN02745168_0818"/>
<evidence type="ECO:0000256" key="17">
    <source>
        <dbReference type="PIRSR" id="PIRSR600829-3"/>
    </source>
</evidence>
<keyword evidence="13" id="KW-0594">Phospholipid biosynthesis</keyword>
<feature type="binding site" evidence="16">
    <location>
        <position position="65"/>
    </location>
    <ligand>
        <name>substrate</name>
    </ligand>
</feature>
<feature type="transmembrane region" description="Helical" evidence="19">
    <location>
        <begin position="52"/>
        <end position="71"/>
    </location>
</feature>
<name>A0A1W1YZS2_9FIRM</name>
<dbReference type="PANTHER" id="PTHR34299:SF1">
    <property type="entry name" value="DIACYLGLYCEROL KINASE"/>
    <property type="match status" value="1"/>
</dbReference>
<protein>
    <submittedName>
        <fullName evidence="20">Diacylglycerol kinase</fullName>
    </submittedName>
</protein>
<evidence type="ECO:0000313" key="21">
    <source>
        <dbReference type="Proteomes" id="UP000192790"/>
    </source>
</evidence>
<dbReference type="EMBL" id="FWXW01000001">
    <property type="protein sequence ID" value="SMC41690.1"/>
    <property type="molecule type" value="Genomic_DNA"/>
</dbReference>
<dbReference type="InterPro" id="IPR036945">
    <property type="entry name" value="DAGK_sf"/>
</dbReference>
<keyword evidence="10 19" id="KW-1133">Transmembrane helix</keyword>
<keyword evidence="4" id="KW-0444">Lipid biosynthesis</keyword>
<dbReference type="InterPro" id="IPR033717">
    <property type="entry name" value="UDPK"/>
</dbReference>
<evidence type="ECO:0000256" key="10">
    <source>
        <dbReference type="ARBA" id="ARBA00022989"/>
    </source>
</evidence>
<evidence type="ECO:0000256" key="13">
    <source>
        <dbReference type="ARBA" id="ARBA00023209"/>
    </source>
</evidence>
<evidence type="ECO:0000256" key="15">
    <source>
        <dbReference type="PIRSR" id="PIRSR600829-1"/>
    </source>
</evidence>
<evidence type="ECO:0000256" key="3">
    <source>
        <dbReference type="ARBA" id="ARBA00022475"/>
    </source>
</evidence>
<feature type="transmembrane region" description="Helical" evidence="19">
    <location>
        <begin position="27"/>
        <end position="46"/>
    </location>
</feature>
<evidence type="ECO:0000256" key="4">
    <source>
        <dbReference type="ARBA" id="ARBA00022516"/>
    </source>
</evidence>
<dbReference type="GO" id="GO:0005524">
    <property type="term" value="F:ATP binding"/>
    <property type="evidence" value="ECO:0007669"/>
    <property type="project" value="UniProtKB-KW"/>
</dbReference>
<evidence type="ECO:0000256" key="7">
    <source>
        <dbReference type="ARBA" id="ARBA00022741"/>
    </source>
</evidence>
<feature type="binding site" evidence="17">
    <location>
        <position position="12"/>
    </location>
    <ligand>
        <name>ATP</name>
        <dbReference type="ChEBI" id="CHEBI:30616"/>
    </ligand>
</feature>
<comment type="cofactor">
    <cofactor evidence="18">
        <name>Mg(2+)</name>
        <dbReference type="ChEBI" id="CHEBI:18420"/>
    </cofactor>
    <text evidence="18">Mn(2+), Zn(2+), Cd(2+) and Co(2+) support activity to lesser extents.</text>
</comment>
<dbReference type="GO" id="GO:0016301">
    <property type="term" value="F:kinase activity"/>
    <property type="evidence" value="ECO:0007669"/>
    <property type="project" value="UniProtKB-KW"/>
</dbReference>
<organism evidence="20 21">
    <name type="scientific">Papillibacter cinnamivorans DSM 12816</name>
    <dbReference type="NCBI Taxonomy" id="1122930"/>
    <lineage>
        <taxon>Bacteria</taxon>
        <taxon>Bacillati</taxon>
        <taxon>Bacillota</taxon>
        <taxon>Clostridia</taxon>
        <taxon>Eubacteriales</taxon>
        <taxon>Oscillospiraceae</taxon>
        <taxon>Papillibacter</taxon>
    </lineage>
</organism>
<dbReference type="GO" id="GO:0008654">
    <property type="term" value="P:phospholipid biosynthetic process"/>
    <property type="evidence" value="ECO:0007669"/>
    <property type="project" value="UniProtKB-KW"/>
</dbReference>
<keyword evidence="11" id="KW-0443">Lipid metabolism</keyword>
<evidence type="ECO:0000256" key="11">
    <source>
        <dbReference type="ARBA" id="ARBA00023098"/>
    </source>
</evidence>
<feature type="active site" description="Proton acceptor" evidence="15">
    <location>
        <position position="65"/>
    </location>
</feature>
<keyword evidence="6 19" id="KW-0812">Transmembrane</keyword>
<proteinExistence type="inferred from homology"/>
<evidence type="ECO:0000256" key="6">
    <source>
        <dbReference type="ARBA" id="ARBA00022692"/>
    </source>
</evidence>
<keyword evidence="18" id="KW-0479">Metal-binding</keyword>
<sequence>MWLYKLGRSFRYAGRGFAHVLRRERNLRIHLTAVFYVSWAGILGRLGGAEWALLWICFAMVIGAELFNTAIETLGNAVTREKNETVGKAKDVAAGAVLVCAVGSVGAAAGIFGCTGAWKTVLRSLGSSTPLSVIAIATVPAAILFIRGRGTWK</sequence>
<keyword evidence="12 19" id="KW-0472">Membrane</keyword>
<dbReference type="Proteomes" id="UP000192790">
    <property type="component" value="Unassembled WGS sequence"/>
</dbReference>
<keyword evidence="3" id="KW-1003">Cell membrane</keyword>
<dbReference type="GO" id="GO:0046872">
    <property type="term" value="F:metal ion binding"/>
    <property type="evidence" value="ECO:0007669"/>
    <property type="project" value="UniProtKB-KW"/>
</dbReference>
<comment type="subcellular location">
    <subcellularLocation>
        <location evidence="1">Cell membrane</location>
        <topology evidence="1">Multi-pass membrane protein</topology>
    </subcellularLocation>
</comment>
<feature type="binding site" evidence="17">
    <location>
        <begin position="90"/>
        <end position="91"/>
    </location>
    <ligand>
        <name>ATP</name>
        <dbReference type="ChEBI" id="CHEBI:30616"/>
    </ligand>
</feature>
<accession>A0A1W1YZS2</accession>
<dbReference type="GO" id="GO:0005886">
    <property type="term" value="C:plasma membrane"/>
    <property type="evidence" value="ECO:0007669"/>
    <property type="project" value="UniProtKB-SubCell"/>
</dbReference>
<evidence type="ECO:0000256" key="9">
    <source>
        <dbReference type="ARBA" id="ARBA00022840"/>
    </source>
</evidence>
<dbReference type="Gene3D" id="1.10.287.3610">
    <property type="match status" value="1"/>
</dbReference>
<feature type="binding site" evidence="17">
    <location>
        <position position="24"/>
    </location>
    <ligand>
        <name>ATP</name>
        <dbReference type="ChEBI" id="CHEBI:30616"/>
    </ligand>
</feature>
<evidence type="ECO:0000256" key="5">
    <source>
        <dbReference type="ARBA" id="ARBA00022679"/>
    </source>
</evidence>
<feature type="binding site" evidence="18">
    <location>
        <position position="24"/>
    </location>
    <ligand>
        <name>a divalent metal cation</name>
        <dbReference type="ChEBI" id="CHEBI:60240"/>
    </ligand>
</feature>
<evidence type="ECO:0000256" key="19">
    <source>
        <dbReference type="SAM" id="Phobius"/>
    </source>
</evidence>
<dbReference type="Pfam" id="PF01219">
    <property type="entry name" value="DAGK_prokar"/>
    <property type="match status" value="1"/>
</dbReference>
<keyword evidence="18" id="KW-0460">Magnesium</keyword>
<keyword evidence="7 17" id="KW-0547">Nucleotide-binding</keyword>
<keyword evidence="21" id="KW-1185">Reference proteome</keyword>
<feature type="transmembrane region" description="Helical" evidence="19">
    <location>
        <begin position="92"/>
        <end position="118"/>
    </location>
</feature>
<evidence type="ECO:0000256" key="18">
    <source>
        <dbReference type="PIRSR" id="PIRSR600829-4"/>
    </source>
</evidence>
<keyword evidence="14" id="KW-1208">Phospholipid metabolism</keyword>
<evidence type="ECO:0000313" key="20">
    <source>
        <dbReference type="EMBL" id="SMC41690.1"/>
    </source>
</evidence>
<keyword evidence="5" id="KW-0808">Transferase</keyword>
<evidence type="ECO:0000256" key="2">
    <source>
        <dbReference type="ARBA" id="ARBA00005967"/>
    </source>
</evidence>
<feature type="transmembrane region" description="Helical" evidence="19">
    <location>
        <begin position="130"/>
        <end position="148"/>
    </location>
</feature>
<evidence type="ECO:0000256" key="14">
    <source>
        <dbReference type="ARBA" id="ARBA00023264"/>
    </source>
</evidence>
<dbReference type="InterPro" id="IPR000829">
    <property type="entry name" value="DAGK"/>
</dbReference>
<reference evidence="20 21" key="1">
    <citation type="submission" date="2017-04" db="EMBL/GenBank/DDBJ databases">
        <authorList>
            <person name="Afonso C.L."/>
            <person name="Miller P.J."/>
            <person name="Scott M.A."/>
            <person name="Spackman E."/>
            <person name="Goraichik I."/>
            <person name="Dimitrov K.M."/>
            <person name="Suarez D.L."/>
            <person name="Swayne D.E."/>
        </authorList>
    </citation>
    <scope>NUCLEOTIDE SEQUENCE [LARGE SCALE GENOMIC DNA]</scope>
    <source>
        <strain evidence="20 21">DSM 12816</strain>
    </source>
</reference>
<keyword evidence="8 20" id="KW-0418">Kinase</keyword>
<dbReference type="RefSeq" id="WP_159447998.1">
    <property type="nucleotide sequence ID" value="NZ_FWXW01000001.1"/>
</dbReference>